<keyword evidence="3" id="KW-1185">Reference proteome</keyword>
<proteinExistence type="predicted"/>
<dbReference type="AlphaFoldDB" id="A0A8X7WME7"/>
<name>A0A8X7WME7_BRACI</name>
<accession>A0A8X7WME7</accession>
<evidence type="ECO:0000313" key="2">
    <source>
        <dbReference type="EMBL" id="KAG2331910.1"/>
    </source>
</evidence>
<evidence type="ECO:0000313" key="3">
    <source>
        <dbReference type="Proteomes" id="UP000886595"/>
    </source>
</evidence>
<evidence type="ECO:0000256" key="1">
    <source>
        <dbReference type="SAM" id="MobiDB-lite"/>
    </source>
</evidence>
<feature type="compositionally biased region" description="Acidic residues" evidence="1">
    <location>
        <begin position="1"/>
        <end position="20"/>
    </location>
</feature>
<feature type="region of interest" description="Disordered" evidence="1">
    <location>
        <begin position="1"/>
        <end position="84"/>
    </location>
</feature>
<dbReference type="Proteomes" id="UP000886595">
    <property type="component" value="Unassembled WGS sequence"/>
</dbReference>
<reference evidence="2 3" key="1">
    <citation type="submission" date="2020-02" db="EMBL/GenBank/DDBJ databases">
        <authorList>
            <person name="Ma Q."/>
            <person name="Huang Y."/>
            <person name="Song X."/>
            <person name="Pei D."/>
        </authorList>
    </citation>
    <scope>NUCLEOTIDE SEQUENCE [LARGE SCALE GENOMIC DNA]</scope>
    <source>
        <strain evidence="2">Sxm20200214</strain>
        <tissue evidence="2">Leaf</tissue>
    </source>
</reference>
<dbReference type="EMBL" id="JAAMPC010000001">
    <property type="protein sequence ID" value="KAG2331910.1"/>
    <property type="molecule type" value="Genomic_DNA"/>
</dbReference>
<feature type="compositionally biased region" description="Basic and acidic residues" evidence="1">
    <location>
        <begin position="22"/>
        <end position="36"/>
    </location>
</feature>
<comment type="caution">
    <text evidence="2">The sequence shown here is derived from an EMBL/GenBank/DDBJ whole genome shotgun (WGS) entry which is preliminary data.</text>
</comment>
<protein>
    <submittedName>
        <fullName evidence="2">Uncharacterized protein</fullName>
    </submittedName>
</protein>
<feature type="compositionally biased region" description="Polar residues" evidence="1">
    <location>
        <begin position="49"/>
        <end position="61"/>
    </location>
</feature>
<gene>
    <name evidence="2" type="ORF">Bca52824_003090</name>
</gene>
<sequence>MTAQISDDDDLLDEEVDVQDIENQRDENDKDDRKIEVISQLSPEAPRNKVSSWITKATSANIPEGNKERHMEVSNTNLKERKKS</sequence>
<organism evidence="2 3">
    <name type="scientific">Brassica carinata</name>
    <name type="common">Ethiopian mustard</name>
    <name type="synonym">Abyssinian cabbage</name>
    <dbReference type="NCBI Taxonomy" id="52824"/>
    <lineage>
        <taxon>Eukaryota</taxon>
        <taxon>Viridiplantae</taxon>
        <taxon>Streptophyta</taxon>
        <taxon>Embryophyta</taxon>
        <taxon>Tracheophyta</taxon>
        <taxon>Spermatophyta</taxon>
        <taxon>Magnoliopsida</taxon>
        <taxon>eudicotyledons</taxon>
        <taxon>Gunneridae</taxon>
        <taxon>Pentapetalae</taxon>
        <taxon>rosids</taxon>
        <taxon>malvids</taxon>
        <taxon>Brassicales</taxon>
        <taxon>Brassicaceae</taxon>
        <taxon>Brassiceae</taxon>
        <taxon>Brassica</taxon>
    </lineage>
</organism>